<protein>
    <recommendedName>
        <fullName evidence="5">DUF4177 domain-containing protein</fullName>
    </recommendedName>
</protein>
<evidence type="ECO:0000313" key="4">
    <source>
        <dbReference type="Proteomes" id="UP001474120"/>
    </source>
</evidence>
<feature type="chain" id="PRO_5047300010" description="DUF4177 domain-containing protein" evidence="2">
    <location>
        <begin position="21"/>
        <end position="151"/>
    </location>
</feature>
<evidence type="ECO:0000256" key="1">
    <source>
        <dbReference type="SAM" id="MobiDB-lite"/>
    </source>
</evidence>
<organism evidence="3 4">
    <name type="scientific">Lutimonas vermicola</name>
    <dbReference type="NCBI Taxonomy" id="414288"/>
    <lineage>
        <taxon>Bacteria</taxon>
        <taxon>Pseudomonadati</taxon>
        <taxon>Bacteroidota</taxon>
        <taxon>Flavobacteriia</taxon>
        <taxon>Flavobacteriales</taxon>
        <taxon>Flavobacteriaceae</taxon>
        <taxon>Lutimonas</taxon>
    </lineage>
</organism>
<reference evidence="3 4" key="1">
    <citation type="submission" date="2024-04" db="EMBL/GenBank/DDBJ databases">
        <title>whole genome sequencing of Lutimonas vermicola strain IMCC1616.</title>
        <authorList>
            <person name="Bae S.S."/>
        </authorList>
    </citation>
    <scope>NUCLEOTIDE SEQUENCE [LARGE SCALE GENOMIC DNA]</scope>
    <source>
        <strain evidence="3 4">IMCC1616</strain>
    </source>
</reference>
<name>A0ABU9KW70_9FLAO</name>
<accession>A0ABU9KW70</accession>
<keyword evidence="2" id="KW-0732">Signal</keyword>
<evidence type="ECO:0008006" key="5">
    <source>
        <dbReference type="Google" id="ProtNLM"/>
    </source>
</evidence>
<dbReference type="EMBL" id="JBCDNA010000001">
    <property type="protein sequence ID" value="MEL4454374.1"/>
    <property type="molecule type" value="Genomic_DNA"/>
</dbReference>
<sequence length="151" mass="16730">MLKKMLIAVFLFASILGAEAQSYDYKIVTSIESVVPMGLGRSRIISAEEEKNHQDYTSSRTEENSKQNKSKRGEAKVDNFDETKILNFFSAAGINFQNIASNDALISSKVNTMIDEGWELAFVTSGVESDAGKGDGQGIFITRFIFKKLRS</sequence>
<feature type="region of interest" description="Disordered" evidence="1">
    <location>
        <begin position="50"/>
        <end position="75"/>
    </location>
</feature>
<dbReference type="Proteomes" id="UP001474120">
    <property type="component" value="Unassembled WGS sequence"/>
</dbReference>
<comment type="caution">
    <text evidence="3">The sequence shown here is derived from an EMBL/GenBank/DDBJ whole genome shotgun (WGS) entry which is preliminary data.</text>
</comment>
<proteinExistence type="predicted"/>
<gene>
    <name evidence="3" type="ORF">AABB81_00590</name>
</gene>
<evidence type="ECO:0000256" key="2">
    <source>
        <dbReference type="SAM" id="SignalP"/>
    </source>
</evidence>
<feature type="signal peptide" evidence="2">
    <location>
        <begin position="1"/>
        <end position="20"/>
    </location>
</feature>
<evidence type="ECO:0000313" key="3">
    <source>
        <dbReference type="EMBL" id="MEL4454374.1"/>
    </source>
</evidence>
<dbReference type="RefSeq" id="WP_342157905.1">
    <property type="nucleotide sequence ID" value="NZ_JBCDNA010000001.1"/>
</dbReference>
<keyword evidence="4" id="KW-1185">Reference proteome</keyword>